<name>A0ABV0DDI7_9PSED</name>
<protein>
    <submittedName>
        <fullName evidence="1">Uncharacterized protein</fullName>
    </submittedName>
</protein>
<proteinExistence type="predicted"/>
<dbReference type="EMBL" id="JBDLYL010000006">
    <property type="protein sequence ID" value="MEN8639648.1"/>
    <property type="molecule type" value="Genomic_DNA"/>
</dbReference>
<comment type="caution">
    <text evidence="1">The sequence shown here is derived from an EMBL/GenBank/DDBJ whole genome shotgun (WGS) entry which is preliminary data.</text>
</comment>
<accession>A0ABV0DDI7</accession>
<sequence length="81" mass="9272">MPYSDQRYRAYQLLRELDASTSIVMNEVAYGRIGGPCWGEAVLQQQKAFKDWIDYAETLVMPEIQPCSLVQSEDQGLQDQV</sequence>
<evidence type="ECO:0000313" key="1">
    <source>
        <dbReference type="EMBL" id="MEN8639648.1"/>
    </source>
</evidence>
<organism evidence="1 2">
    <name type="scientific">Pseudomonas sichuanensis</name>
    <dbReference type="NCBI Taxonomy" id="2213015"/>
    <lineage>
        <taxon>Bacteria</taxon>
        <taxon>Pseudomonadati</taxon>
        <taxon>Pseudomonadota</taxon>
        <taxon>Gammaproteobacteria</taxon>
        <taxon>Pseudomonadales</taxon>
        <taxon>Pseudomonadaceae</taxon>
        <taxon>Pseudomonas</taxon>
    </lineage>
</organism>
<gene>
    <name evidence="1" type="ORF">ABFE88_08310</name>
</gene>
<dbReference type="RefSeq" id="WP_347149595.1">
    <property type="nucleotide sequence ID" value="NZ_JBDLYL010000006.1"/>
</dbReference>
<dbReference type="Proteomes" id="UP001424532">
    <property type="component" value="Unassembled WGS sequence"/>
</dbReference>
<evidence type="ECO:0000313" key="2">
    <source>
        <dbReference type="Proteomes" id="UP001424532"/>
    </source>
</evidence>
<keyword evidence="2" id="KW-1185">Reference proteome</keyword>
<reference evidence="1 2" key="1">
    <citation type="submission" date="2024-05" db="EMBL/GenBank/DDBJ databases">
        <title>Sequence of Lycoming College course isolates.</title>
        <authorList>
            <person name="Reigle C.A."/>
            <person name="Newman J.D."/>
        </authorList>
    </citation>
    <scope>NUCLEOTIDE SEQUENCE [LARGE SCALE GENOMIC DNA]</scope>
    <source>
        <strain evidence="1 2">CAR-09</strain>
    </source>
</reference>